<evidence type="ECO:0000313" key="1">
    <source>
        <dbReference type="EMBL" id="PHV71453.1"/>
    </source>
</evidence>
<organism evidence="1 2">
    <name type="scientific">Sporanaerobium hydrogeniformans</name>
    <dbReference type="NCBI Taxonomy" id="3072179"/>
    <lineage>
        <taxon>Bacteria</taxon>
        <taxon>Bacillati</taxon>
        <taxon>Bacillota</taxon>
        <taxon>Clostridia</taxon>
        <taxon>Lachnospirales</taxon>
        <taxon>Lachnospiraceae</taxon>
        <taxon>Sporanaerobium</taxon>
    </lineage>
</organism>
<reference evidence="1" key="1">
    <citation type="submission" date="2017-10" db="EMBL/GenBank/DDBJ databases">
        <title>Genome sequence of cellulolytic Lachnospiraceae bacterium XHS1971 isolated from hotspring sediment.</title>
        <authorList>
            <person name="Vasudevan G."/>
            <person name="Joshi A.J."/>
            <person name="Hivarkar S."/>
            <person name="Lanjekar V.B."/>
            <person name="Dhakephalkar P.K."/>
            <person name="Dagar S."/>
        </authorList>
    </citation>
    <scope>NUCLEOTIDE SEQUENCE</scope>
    <source>
        <strain evidence="1">XHS1971</strain>
    </source>
</reference>
<comment type="caution">
    <text evidence="1">The sequence shown here is derived from an EMBL/GenBank/DDBJ whole genome shotgun (WGS) entry which is preliminary data.</text>
</comment>
<accession>A0AC61DF39</accession>
<keyword evidence="2" id="KW-1185">Reference proteome</keyword>
<gene>
    <name evidence="1" type="ORF">CS063_05230</name>
</gene>
<protein>
    <submittedName>
        <fullName evidence="1">Uncharacterized protein</fullName>
    </submittedName>
</protein>
<name>A0AC61DF39_9FIRM</name>
<dbReference type="Proteomes" id="UP000224460">
    <property type="component" value="Unassembled WGS sequence"/>
</dbReference>
<sequence length="547" mass="62221">MGIKEAIMNEKKYKLLAILLSLCIGIMGCTSQEVGGSKTNEVTSPEIKEQGDEMKKQTVSEKDPLLKLSMQAPVSLNPLYTAQKSVQQILYLIFNPLVNIEEDGRISGNLASSWSINETNTALTLTLNQGLRWQDGEPLTSEDVLFTIHQIQSIQETPYKLAVENIASVEKVDDTTLKINYKQSFSGILQTLFFPIIPKHIYDVPDNNSLSITPIGSGPYKFVTLTPSKKLELEANPSYFKGRPSIQRIEVMIVPDEASSLHAYKQGLIDAIFTEVTEWGKYVKDKTSTSYEMLSNIYEFMGMNMKLLMFQNPNVRKALLYALDREKMINLYYLDHAVVTDTPIRPNSYLADKSLVPCDYDKEKAKFLFAQEGYEKDATTGLLSKNGIPFSFSLLVNIENEDRMKIAEEIKRQYKEIGIDMHIEAVDKETYLSKIETKQFDAFLGGWQLSYIEDLSFALHSSMITSGENYVSFNDTKMDEVLRQAFLATESSKIGIYSDLQKYFVEQTPYISLYFKKNVFITHKKIKGPVQPLPLQVFANIEKWMIE</sequence>
<dbReference type="EMBL" id="PEDL01000003">
    <property type="protein sequence ID" value="PHV71453.1"/>
    <property type="molecule type" value="Genomic_DNA"/>
</dbReference>
<evidence type="ECO:0000313" key="2">
    <source>
        <dbReference type="Proteomes" id="UP000224460"/>
    </source>
</evidence>
<proteinExistence type="predicted"/>